<proteinExistence type="predicted"/>
<evidence type="ECO:0000313" key="1">
    <source>
        <dbReference type="EMBL" id="ORZ07378.1"/>
    </source>
</evidence>
<dbReference type="AlphaFoldDB" id="A0A1X2I1F9"/>
<sequence length="183" mass="21184">MLLTRNKFKNRCEKGLIANRILSLCLPQSVPLRSLLDGVGISVKDKMERLLIESSGDDGEHTEEDSLKQISNTSNCLKIDLKKYARSSYDTFLQRQIFGIHFIDDTMTLSATRMLNPDRYSFIQVRSAKIPTTFDERWDWIKVFELLLKLKADLIEQERITSLLEKQRVGLLEVDVSVQDKFN</sequence>
<organism evidence="1 2">
    <name type="scientific">Absidia repens</name>
    <dbReference type="NCBI Taxonomy" id="90262"/>
    <lineage>
        <taxon>Eukaryota</taxon>
        <taxon>Fungi</taxon>
        <taxon>Fungi incertae sedis</taxon>
        <taxon>Mucoromycota</taxon>
        <taxon>Mucoromycotina</taxon>
        <taxon>Mucoromycetes</taxon>
        <taxon>Mucorales</taxon>
        <taxon>Cunninghamellaceae</taxon>
        <taxon>Absidia</taxon>
    </lineage>
</organism>
<dbReference type="Proteomes" id="UP000193560">
    <property type="component" value="Unassembled WGS sequence"/>
</dbReference>
<dbReference type="OrthoDB" id="2230412at2759"/>
<name>A0A1X2I1F9_9FUNG</name>
<comment type="caution">
    <text evidence="1">The sequence shown here is derived from an EMBL/GenBank/DDBJ whole genome shotgun (WGS) entry which is preliminary data.</text>
</comment>
<accession>A0A1X2I1F9</accession>
<dbReference type="EMBL" id="MCGE01000035">
    <property type="protein sequence ID" value="ORZ07378.1"/>
    <property type="molecule type" value="Genomic_DNA"/>
</dbReference>
<protein>
    <submittedName>
        <fullName evidence="1">Uncharacterized protein</fullName>
    </submittedName>
</protein>
<reference evidence="1 2" key="1">
    <citation type="submission" date="2016-07" db="EMBL/GenBank/DDBJ databases">
        <title>Pervasive Adenine N6-methylation of Active Genes in Fungi.</title>
        <authorList>
            <consortium name="DOE Joint Genome Institute"/>
            <person name="Mondo S.J."/>
            <person name="Dannebaum R.O."/>
            <person name="Kuo R.C."/>
            <person name="Labutti K."/>
            <person name="Haridas S."/>
            <person name="Kuo A."/>
            <person name="Salamov A."/>
            <person name="Ahrendt S.R."/>
            <person name="Lipzen A."/>
            <person name="Sullivan W."/>
            <person name="Andreopoulos W.B."/>
            <person name="Clum A."/>
            <person name="Lindquist E."/>
            <person name="Daum C."/>
            <person name="Ramamoorthy G.K."/>
            <person name="Gryganskyi A."/>
            <person name="Culley D."/>
            <person name="Magnuson J.K."/>
            <person name="James T.Y."/>
            <person name="O'Malley M.A."/>
            <person name="Stajich J.E."/>
            <person name="Spatafora J.W."/>
            <person name="Visel A."/>
            <person name="Grigoriev I.V."/>
        </authorList>
    </citation>
    <scope>NUCLEOTIDE SEQUENCE [LARGE SCALE GENOMIC DNA]</scope>
    <source>
        <strain evidence="1 2">NRRL 1336</strain>
    </source>
</reference>
<evidence type="ECO:0000313" key="2">
    <source>
        <dbReference type="Proteomes" id="UP000193560"/>
    </source>
</evidence>
<gene>
    <name evidence="1" type="ORF">BCR42DRAFT_336498</name>
</gene>
<keyword evidence="2" id="KW-1185">Reference proteome</keyword>